<feature type="region of interest" description="Disordered" evidence="1">
    <location>
        <begin position="1"/>
        <end position="31"/>
    </location>
</feature>
<dbReference type="InterPro" id="IPR046533">
    <property type="entry name" value="DUF6598"/>
</dbReference>
<dbReference type="STRING" id="4540.A0A3L6T456"/>
<dbReference type="EMBL" id="PQIB02000003">
    <property type="protein sequence ID" value="RLN30721.1"/>
    <property type="molecule type" value="Genomic_DNA"/>
</dbReference>
<comment type="caution">
    <text evidence="3">The sequence shown here is derived from an EMBL/GenBank/DDBJ whole genome shotgun (WGS) entry which is preliminary data.</text>
</comment>
<dbReference type="OrthoDB" id="694865at2759"/>
<proteinExistence type="predicted"/>
<organism evidence="3 4">
    <name type="scientific">Panicum miliaceum</name>
    <name type="common">Proso millet</name>
    <name type="synonym">Broomcorn millet</name>
    <dbReference type="NCBI Taxonomy" id="4540"/>
    <lineage>
        <taxon>Eukaryota</taxon>
        <taxon>Viridiplantae</taxon>
        <taxon>Streptophyta</taxon>
        <taxon>Embryophyta</taxon>
        <taxon>Tracheophyta</taxon>
        <taxon>Spermatophyta</taxon>
        <taxon>Magnoliopsida</taxon>
        <taxon>Liliopsida</taxon>
        <taxon>Poales</taxon>
        <taxon>Poaceae</taxon>
        <taxon>PACMAD clade</taxon>
        <taxon>Panicoideae</taxon>
        <taxon>Panicodae</taxon>
        <taxon>Paniceae</taxon>
        <taxon>Panicinae</taxon>
        <taxon>Panicum</taxon>
        <taxon>Panicum sect. Panicum</taxon>
    </lineage>
</organism>
<gene>
    <name evidence="3" type="ORF">C2845_PM05G10090</name>
</gene>
<evidence type="ECO:0000313" key="4">
    <source>
        <dbReference type="Proteomes" id="UP000275267"/>
    </source>
</evidence>
<feature type="compositionally biased region" description="Gly residues" evidence="1">
    <location>
        <begin position="1"/>
        <end position="10"/>
    </location>
</feature>
<dbReference type="PANTHER" id="PTHR33065:SF64">
    <property type="entry name" value="OS05G0109100 PROTEIN"/>
    <property type="match status" value="1"/>
</dbReference>
<sequence length="184" mass="21048">MASGGDGGELGSSASTAENHDGEEETTDLKPFFFDEAEAVADHERRLLREQEAARNEERRVRAVNAGRAAMDRILDHDPKKEGKYYNRFCFADFSTFDIDEESPLGPMRYTDRVRNEGDRYFQCPAVNILSVKIVSLDVCFPIQVYGTVIARDSVDCKCLHLFRREKDHCQLISSEWLSVNIWF</sequence>
<name>A0A3L6T456_PANMI</name>
<dbReference type="Pfam" id="PF20241">
    <property type="entry name" value="DUF6598"/>
    <property type="match status" value="1"/>
</dbReference>
<keyword evidence="4" id="KW-1185">Reference proteome</keyword>
<accession>A0A3L6T456</accession>
<evidence type="ECO:0000313" key="3">
    <source>
        <dbReference type="EMBL" id="RLN30721.1"/>
    </source>
</evidence>
<evidence type="ECO:0000256" key="1">
    <source>
        <dbReference type="SAM" id="MobiDB-lite"/>
    </source>
</evidence>
<dbReference type="PANTHER" id="PTHR33065">
    <property type="entry name" value="OS07G0486400 PROTEIN"/>
    <property type="match status" value="1"/>
</dbReference>
<evidence type="ECO:0000259" key="2">
    <source>
        <dbReference type="Pfam" id="PF20241"/>
    </source>
</evidence>
<feature type="domain" description="DUF6598" evidence="2">
    <location>
        <begin position="127"/>
        <end position="176"/>
    </location>
</feature>
<reference evidence="4" key="1">
    <citation type="journal article" date="2019" name="Nat. Commun.">
        <title>The genome of broomcorn millet.</title>
        <authorList>
            <person name="Zou C."/>
            <person name="Miki D."/>
            <person name="Li D."/>
            <person name="Tang Q."/>
            <person name="Xiao L."/>
            <person name="Rajput S."/>
            <person name="Deng P."/>
            <person name="Jia W."/>
            <person name="Huang R."/>
            <person name="Zhang M."/>
            <person name="Sun Y."/>
            <person name="Hu J."/>
            <person name="Fu X."/>
            <person name="Schnable P.S."/>
            <person name="Li F."/>
            <person name="Zhang H."/>
            <person name="Feng B."/>
            <person name="Zhu X."/>
            <person name="Liu R."/>
            <person name="Schnable J.C."/>
            <person name="Zhu J.-K."/>
            <person name="Zhang H."/>
        </authorList>
    </citation>
    <scope>NUCLEOTIDE SEQUENCE [LARGE SCALE GENOMIC DNA]</scope>
</reference>
<protein>
    <recommendedName>
        <fullName evidence="2">DUF6598 domain-containing protein</fullName>
    </recommendedName>
</protein>
<dbReference type="AlphaFoldDB" id="A0A3L6T456"/>
<dbReference type="Proteomes" id="UP000275267">
    <property type="component" value="Unassembled WGS sequence"/>
</dbReference>